<proteinExistence type="predicted"/>
<reference evidence="2 3" key="1">
    <citation type="journal article" date="2015" name="Nature">
        <title>rRNA introns, odd ribosomes, and small enigmatic genomes across a large radiation of phyla.</title>
        <authorList>
            <person name="Brown C.T."/>
            <person name="Hug L.A."/>
            <person name="Thomas B.C."/>
            <person name="Sharon I."/>
            <person name="Castelle C.J."/>
            <person name="Singh A."/>
            <person name="Wilkins M.J."/>
            <person name="Williams K.H."/>
            <person name="Banfield J.F."/>
        </authorList>
    </citation>
    <scope>NUCLEOTIDE SEQUENCE [LARGE SCALE GENOMIC DNA]</scope>
</reference>
<accession>A0A0G1E6W3</accession>
<comment type="caution">
    <text evidence="2">The sequence shown here is derived from an EMBL/GenBank/DDBJ whole genome shotgun (WGS) entry which is preliminary data.</text>
</comment>
<name>A0A0G1E6W3_9BACT</name>
<keyword evidence="1" id="KW-1133">Transmembrane helix</keyword>
<feature type="transmembrane region" description="Helical" evidence="1">
    <location>
        <begin position="47"/>
        <end position="70"/>
    </location>
</feature>
<organism evidence="2 3">
    <name type="scientific">Candidatus Daviesbacteria bacterium GW2011_GWA2_42_7</name>
    <dbReference type="NCBI Taxonomy" id="1618425"/>
    <lineage>
        <taxon>Bacteria</taxon>
        <taxon>Candidatus Daviesiibacteriota</taxon>
    </lineage>
</organism>
<dbReference type="AlphaFoldDB" id="A0A0G1E6W3"/>
<protein>
    <submittedName>
        <fullName evidence="2">Uncharacterized protein</fullName>
    </submittedName>
</protein>
<evidence type="ECO:0000256" key="1">
    <source>
        <dbReference type="SAM" id="Phobius"/>
    </source>
</evidence>
<dbReference type="Proteomes" id="UP000034785">
    <property type="component" value="Unassembled WGS sequence"/>
</dbReference>
<keyword evidence="1" id="KW-0812">Transmembrane</keyword>
<keyword evidence="1" id="KW-0472">Membrane</keyword>
<evidence type="ECO:0000313" key="2">
    <source>
        <dbReference type="EMBL" id="KKS70303.1"/>
    </source>
</evidence>
<feature type="transmembrane region" description="Helical" evidence="1">
    <location>
        <begin position="12"/>
        <end position="35"/>
    </location>
</feature>
<evidence type="ECO:0000313" key="3">
    <source>
        <dbReference type="Proteomes" id="UP000034785"/>
    </source>
</evidence>
<gene>
    <name evidence="2" type="ORF">UV41_C0028G0008</name>
</gene>
<dbReference type="EMBL" id="LCEJ01000028">
    <property type="protein sequence ID" value="KKS70303.1"/>
    <property type="molecule type" value="Genomic_DNA"/>
</dbReference>
<sequence>MTFKPIFNYGQAIYRWFVASAMGILLLLVIIYVIYTGMFKYSPEFPIIEVIFLSCLIVSFLIWLAILIHFRLASSAIKIYISDKTLQLTWSTWEKNIDLKDLVSISYLYYFAPGNGKGIPAVNVHDLTTTYKNNQSTDVASLSWIWDSMVLKALNYIKLNNPDIKIEIIHKDPR</sequence>